<keyword evidence="2" id="KW-1185">Reference proteome</keyword>
<dbReference type="Proteomes" id="UP001433508">
    <property type="component" value="Unassembled WGS sequence"/>
</dbReference>
<sequence length="741" mass="84163">MSVAGLVSWSSSHAKRVPGRVLRQISYGRPVLGTSTLTDSDLLDLISVGVDNNDDEQVSRTNTADKTIIRELPDVYENPWASTHGAVDPRFHPHTMLGKARLRSVELPEAVNKVIGGSPSDMKLLRRDVQMIYHLASQAARTGGSTAAAAATSTTTASSSKSLKSILETPHRGLVDAYLAAMFPQNFTSALYALSEARRRLGPSWRPNRVLDVGNGPATGILALNEVFEGSDSWRPERVECVVFGDMLMARRGMQMLQEQKLEHQMNQDKNNNLEPENRDDIDQEFERRDQQQKIEDAEAVGTEHTVEAGKPTITAADDVDRRYNAKFRLNRLPGKATSKFDLIMAMHHLVLPTEKKPSVSDKRVKDLLKLLAPGGVLVIVERGNVFGFERIARAREFILRPTNRRTISLTERNLRKAWQADKDLYPAGFVKEFTGSANVEQIEKVYNEDELTDEEREELQQLIIKQDDLLIQDSSKLRSKVTHGLRVIAPCPHHRQCPMQFRNVDENATRSHWCHFPQMMQKPRWLIELKKGKQLALHWKGGGRKSDKSGQSLSGNGRSGGRNYERARLSYLVVQRAVESRSNNSNNDEDTTGVQDRLNLPEHSDLAQSLHWPRLINQPLKRDKHVILDLCSHNGYIERWVVNKSAGKQAYHDVRKASWGDLWALSAKTQNVRRIVQTPRDQTENEKYRNQDQYEDDDKNASTDSEAENDQDASDLDSELSSEFTERDDEFLRRRYNYQY</sequence>
<comment type="caution">
    <text evidence="1">The sequence shown here is derived from an EMBL/GenBank/DDBJ whole genome shotgun (WGS) entry which is preliminary data.</text>
</comment>
<reference evidence="2" key="1">
    <citation type="journal article" date="2024" name="Front. Bioeng. Biotechnol.">
        <title>Genome-scale model development and genomic sequencing of the oleaginous clade Lipomyces.</title>
        <authorList>
            <person name="Czajka J.J."/>
            <person name="Han Y."/>
            <person name="Kim J."/>
            <person name="Mondo S.J."/>
            <person name="Hofstad B.A."/>
            <person name="Robles A."/>
            <person name="Haridas S."/>
            <person name="Riley R."/>
            <person name="LaButti K."/>
            <person name="Pangilinan J."/>
            <person name="Andreopoulos W."/>
            <person name="Lipzen A."/>
            <person name="Yan J."/>
            <person name="Wang M."/>
            <person name="Ng V."/>
            <person name="Grigoriev I.V."/>
            <person name="Spatafora J.W."/>
            <person name="Magnuson J.K."/>
            <person name="Baker S.E."/>
            <person name="Pomraning K.R."/>
        </authorList>
    </citation>
    <scope>NUCLEOTIDE SEQUENCE [LARGE SCALE GENOMIC DNA]</scope>
    <source>
        <strain evidence="2">CBS 7786</strain>
    </source>
</reference>
<evidence type="ECO:0000313" key="1">
    <source>
        <dbReference type="EMBL" id="KAK9236902.1"/>
    </source>
</evidence>
<gene>
    <name evidence="1" type="ORF">V1525DRAFT_361942</name>
</gene>
<protein>
    <submittedName>
        <fullName evidence="1">Uncharacterized protein</fullName>
    </submittedName>
</protein>
<organism evidence="1 2">
    <name type="scientific">Lipomyces kononenkoae</name>
    <name type="common">Yeast</name>
    <dbReference type="NCBI Taxonomy" id="34357"/>
    <lineage>
        <taxon>Eukaryota</taxon>
        <taxon>Fungi</taxon>
        <taxon>Dikarya</taxon>
        <taxon>Ascomycota</taxon>
        <taxon>Saccharomycotina</taxon>
        <taxon>Lipomycetes</taxon>
        <taxon>Lipomycetales</taxon>
        <taxon>Lipomycetaceae</taxon>
        <taxon>Lipomyces</taxon>
    </lineage>
</organism>
<proteinExistence type="predicted"/>
<evidence type="ECO:0000313" key="2">
    <source>
        <dbReference type="Proteomes" id="UP001433508"/>
    </source>
</evidence>
<accession>A0ACC3T1I1</accession>
<dbReference type="EMBL" id="MU971378">
    <property type="protein sequence ID" value="KAK9236902.1"/>
    <property type="molecule type" value="Genomic_DNA"/>
</dbReference>
<name>A0ACC3T1I1_LIPKO</name>